<dbReference type="PROSITE" id="PS51192">
    <property type="entry name" value="HELICASE_ATP_BIND_1"/>
    <property type="match status" value="1"/>
</dbReference>
<dbReference type="InterPro" id="IPR001650">
    <property type="entry name" value="Helicase_C-like"/>
</dbReference>
<dbReference type="Pfam" id="PF00176">
    <property type="entry name" value="SNF2-rel_dom"/>
    <property type="match status" value="1"/>
</dbReference>
<dbReference type="InterPro" id="IPR014001">
    <property type="entry name" value="Helicase_ATP-bd"/>
</dbReference>
<name>A0A517ND64_9BACT</name>
<dbReference type="GO" id="GO:0016787">
    <property type="term" value="F:hydrolase activity"/>
    <property type="evidence" value="ECO:0007669"/>
    <property type="project" value="UniProtKB-KW"/>
</dbReference>
<dbReference type="Gene3D" id="3.40.50.300">
    <property type="entry name" value="P-loop containing nucleotide triphosphate hydrolases"/>
    <property type="match status" value="1"/>
</dbReference>
<dbReference type="CDD" id="cd18793">
    <property type="entry name" value="SF2_C_SNF"/>
    <property type="match status" value="1"/>
</dbReference>
<dbReference type="EMBL" id="CP036525">
    <property type="protein sequence ID" value="QDT05046.1"/>
    <property type="molecule type" value="Genomic_DNA"/>
</dbReference>
<evidence type="ECO:0000313" key="4">
    <source>
        <dbReference type="EMBL" id="QDT05046.1"/>
    </source>
</evidence>
<dbReference type="Proteomes" id="UP000318538">
    <property type="component" value="Chromosome"/>
</dbReference>
<feature type="domain" description="Helicase C-terminal" evidence="3">
    <location>
        <begin position="1222"/>
        <end position="1376"/>
    </location>
</feature>
<dbReference type="InterPro" id="IPR000330">
    <property type="entry name" value="SNF2_N"/>
</dbReference>
<dbReference type="PROSITE" id="PS51194">
    <property type="entry name" value="HELICASE_CTER"/>
    <property type="match status" value="1"/>
</dbReference>
<dbReference type="SMART" id="SM00487">
    <property type="entry name" value="DEXDc"/>
    <property type="match status" value="1"/>
</dbReference>
<dbReference type="GO" id="GO:0004386">
    <property type="term" value="F:helicase activity"/>
    <property type="evidence" value="ECO:0007669"/>
    <property type="project" value="UniProtKB-KW"/>
</dbReference>
<accession>A0A517ND64</accession>
<feature type="domain" description="Helicase ATP-binding" evidence="2">
    <location>
        <begin position="937"/>
        <end position="1093"/>
    </location>
</feature>
<dbReference type="CDD" id="cd18012">
    <property type="entry name" value="DEXQc_arch_SWI2_SNF2"/>
    <property type="match status" value="1"/>
</dbReference>
<dbReference type="Pfam" id="PF00271">
    <property type="entry name" value="Helicase_C"/>
    <property type="match status" value="1"/>
</dbReference>
<gene>
    <name evidence="4" type="ORF">K227x_34440</name>
</gene>
<evidence type="ECO:0000256" key="1">
    <source>
        <dbReference type="ARBA" id="ARBA00022801"/>
    </source>
</evidence>
<dbReference type="InterPro" id="IPR049730">
    <property type="entry name" value="SNF2/RAD54-like_C"/>
</dbReference>
<proteinExistence type="predicted"/>
<dbReference type="Gene3D" id="3.40.50.10810">
    <property type="entry name" value="Tandem AAA-ATPase domain"/>
    <property type="match status" value="1"/>
</dbReference>
<dbReference type="SUPFAM" id="SSF52540">
    <property type="entry name" value="P-loop containing nucleoside triphosphate hydrolases"/>
    <property type="match status" value="2"/>
</dbReference>
<dbReference type="OrthoDB" id="9814088at2"/>
<dbReference type="GO" id="GO:0005524">
    <property type="term" value="F:ATP binding"/>
    <property type="evidence" value="ECO:0007669"/>
    <property type="project" value="InterPro"/>
</dbReference>
<keyword evidence="5" id="KW-1185">Reference proteome</keyword>
<evidence type="ECO:0000313" key="5">
    <source>
        <dbReference type="Proteomes" id="UP000318538"/>
    </source>
</evidence>
<dbReference type="KEGG" id="rlc:K227x_34440"/>
<keyword evidence="4" id="KW-0547">Nucleotide-binding</keyword>
<evidence type="ECO:0000259" key="2">
    <source>
        <dbReference type="PROSITE" id="PS51192"/>
    </source>
</evidence>
<organism evidence="4 5">
    <name type="scientific">Rubripirellula lacrimiformis</name>
    <dbReference type="NCBI Taxonomy" id="1930273"/>
    <lineage>
        <taxon>Bacteria</taxon>
        <taxon>Pseudomonadati</taxon>
        <taxon>Planctomycetota</taxon>
        <taxon>Planctomycetia</taxon>
        <taxon>Pirellulales</taxon>
        <taxon>Pirellulaceae</taxon>
        <taxon>Rubripirellula</taxon>
    </lineage>
</organism>
<evidence type="ECO:0000259" key="3">
    <source>
        <dbReference type="PROSITE" id="PS51194"/>
    </source>
</evidence>
<keyword evidence="4" id="KW-0347">Helicase</keyword>
<protein>
    <submittedName>
        <fullName evidence="4">ATP-dependent helicase HepA</fullName>
    </submittedName>
</protein>
<dbReference type="InterPro" id="IPR027417">
    <property type="entry name" value="P-loop_NTPase"/>
</dbReference>
<dbReference type="InterPro" id="IPR038718">
    <property type="entry name" value="SNF2-like_sf"/>
</dbReference>
<reference evidence="4 5" key="1">
    <citation type="submission" date="2019-02" db="EMBL/GenBank/DDBJ databases">
        <title>Deep-cultivation of Planctomycetes and their phenomic and genomic characterization uncovers novel biology.</title>
        <authorList>
            <person name="Wiegand S."/>
            <person name="Jogler M."/>
            <person name="Boedeker C."/>
            <person name="Pinto D."/>
            <person name="Vollmers J."/>
            <person name="Rivas-Marin E."/>
            <person name="Kohn T."/>
            <person name="Peeters S.H."/>
            <person name="Heuer A."/>
            <person name="Rast P."/>
            <person name="Oberbeckmann S."/>
            <person name="Bunk B."/>
            <person name="Jeske O."/>
            <person name="Meyerdierks A."/>
            <person name="Storesund J.E."/>
            <person name="Kallscheuer N."/>
            <person name="Luecker S."/>
            <person name="Lage O.M."/>
            <person name="Pohl T."/>
            <person name="Merkel B.J."/>
            <person name="Hornburger P."/>
            <person name="Mueller R.-W."/>
            <person name="Bruemmer F."/>
            <person name="Labrenz M."/>
            <person name="Spormann A.M."/>
            <person name="Op den Camp H."/>
            <person name="Overmann J."/>
            <person name="Amann R."/>
            <person name="Jetten M.S.M."/>
            <person name="Mascher T."/>
            <person name="Medema M.H."/>
            <person name="Devos D.P."/>
            <person name="Kaster A.-K."/>
            <person name="Ovreas L."/>
            <person name="Rohde M."/>
            <person name="Galperin M.Y."/>
            <person name="Jogler C."/>
        </authorList>
    </citation>
    <scope>NUCLEOTIDE SEQUENCE [LARGE SCALE GENOMIC DNA]</scope>
    <source>
        <strain evidence="4 5">K22_7</strain>
    </source>
</reference>
<sequence length="1387" mass="155400">MNAQQQLIKSYKQLAPTIKKILQVAASSKPMTKTSLVEFAANVGVMHEDQHLVHYQQHRLELAQAIEQGLLVYLSNSRQGPVEVTSKLVDYVFRDSLASGIAEDVRERLERQSYSTFYAHDQVTAVRQMRFAFYRGDWETWTKLGQYHSFNPVVLFPFCLDVFKGLHPKFQAHFFASSCGDLINHGDARRSGLVDEIESVLDVFERLPEEVIVAAIDLFASQGNIPALRKFADRVGTPRSEIQGCIAFLQGDYESALKHFETADKETRKRTKTRKINLRHLSSVFYGLLLLRQNSPAAQKKLRQIAKVVSDWRNDYDWTELPLSAALAYQTDLIGNKHSHESFSLNQTILVCLLSGWNRIWYLSEAKTTESVKVIRASLDVCRATGADWFAAELAIILSRFPIDKNEQAELISFAKQSHQRLGTASLGDFIQPAPIWDSGLTALENLCAGTDTGSATAGQIPLNAERMIWELQYSDDGNWIELYPIVQKLGKKGWSKGRKVALGRLYENWQTSDFGYLTQQDRDICQCMIQRYDTNPYGYRETYYEFSATRVGKAIVDHPSIFHLGERDEPIQITETRPHLTIEQKGKRIKLAVQPTCGGESMSIQVDGSHRISVVQFSDRQKKIAELISNLPTIPADQQARVAQIARSIAAVIDVQSDIEAAPSSGEAIESSHGIVAQLTPYQDGLRAELFVQPLGAEGPFCRPGVGAPSVFASVGGKSLTTTRDLDAECDRLQLILTECRPLEVRTSTDDQTEWLFDECDDALELVVELQKLADQGKVTLLWPRGKSHQVAGQSSNADFRVSLKQDRDWFAASGKLTVDDELTLDLMTLLDLASAGPSRFVKLDDGRFLELTHELRQRVSDIAAFGTTMKNKVRFAPVRALVVDSLLEDTQCKTDKHWKSHLRRIQEASTIPADPPSTLQASLRDYQVEGYAWLRRLSHWNTGACLADDMGLGKTIQALGLLIERAPDGPALIVAPASVGFNWESETRKFAPTLTPKLFRDCDRDQFFDDIHPGDLIITSYGLLQSEIDRFTNVHWRTILLDEAQAIKNADTKRSQAVMQLEGDFKVILTGTPMENHLGELWNLFRFVVPGLLGSSDQFRKSFAIPIERDNCRDSRRRLKRLIQPFLLRRTKTEVLSELPARSETVLEVEMSPAEVALYEALRRKAIENITASAKEEKSSGEQHLQVLAELTRLRLACCHPSLVGGDGISGSKLALFGEKVSEVVDGKHKVLVFSQFVKHLSILRDELDGMGVSYQYLDGSTSMSKRKEAVESFQAGKGDVFLISLKAGGTGLNLTAADYVFHMDPWWNPAVEDQATDRAHRIGQQRPVNVYRFINRGTIEEQIVDLHHTKRDLADSLLAGTDRAGKLSTADLIALLKDHSLEAK</sequence>
<keyword evidence="4" id="KW-0067">ATP-binding</keyword>
<dbReference type="PANTHER" id="PTHR10799">
    <property type="entry name" value="SNF2/RAD54 HELICASE FAMILY"/>
    <property type="match status" value="1"/>
</dbReference>
<keyword evidence="1" id="KW-0378">Hydrolase</keyword>
<dbReference type="SMART" id="SM00490">
    <property type="entry name" value="HELICc"/>
    <property type="match status" value="1"/>
</dbReference>